<sequence>MHGHMIFDSVFCGFSLVCSLSQCLLILYLVKRDGWVFSMFLQLSLAMAAVVTVNRSISFLDIFFAYLPENIRTHQAFVRIMYGFLDISFLPFAYFFLITAFSIDLLLNFALHYRSARHLHKWYIPASLGMAFVVAVPILAWDGKLGASNLYIVEGNWVQQHYHIITLTMVIVICSIASLALVGAGFWRTIREWRILKREIDNLVLPISDSAQSLAGAASSGASRRYPWVHNPRRRGSNQLPCSPDSLDRLYYGRKVSRSIYYLAMYPIINLIAHLGTGVGQIVVYAYPEQKWAMSMRDFSNDSVGVLLLIVFVANPAFVQSKLKRRPAGASSIGSC</sequence>
<name>A0ACC1IYS6_9FUNG</name>
<dbReference type="Proteomes" id="UP001150603">
    <property type="component" value="Unassembled WGS sequence"/>
</dbReference>
<dbReference type="EMBL" id="JANBPW010006175">
    <property type="protein sequence ID" value="KAJ1931093.1"/>
    <property type="molecule type" value="Genomic_DNA"/>
</dbReference>
<evidence type="ECO:0000313" key="2">
    <source>
        <dbReference type="Proteomes" id="UP001150603"/>
    </source>
</evidence>
<evidence type="ECO:0000313" key="1">
    <source>
        <dbReference type="EMBL" id="KAJ1931093.1"/>
    </source>
</evidence>
<comment type="caution">
    <text evidence="1">The sequence shown here is derived from an EMBL/GenBank/DDBJ whole genome shotgun (WGS) entry which is preliminary data.</text>
</comment>
<protein>
    <submittedName>
        <fullName evidence="1">Uncharacterized protein</fullName>
    </submittedName>
</protein>
<reference evidence="1" key="1">
    <citation type="submission" date="2022-07" db="EMBL/GenBank/DDBJ databases">
        <title>Phylogenomic reconstructions and comparative analyses of Kickxellomycotina fungi.</title>
        <authorList>
            <person name="Reynolds N.K."/>
            <person name="Stajich J.E."/>
            <person name="Barry K."/>
            <person name="Grigoriev I.V."/>
            <person name="Crous P."/>
            <person name="Smith M.E."/>
        </authorList>
    </citation>
    <scope>NUCLEOTIDE SEQUENCE</scope>
    <source>
        <strain evidence="1">NRRL 5244</strain>
    </source>
</reference>
<keyword evidence="2" id="KW-1185">Reference proteome</keyword>
<organism evidence="1 2">
    <name type="scientific">Linderina macrospora</name>
    <dbReference type="NCBI Taxonomy" id="4868"/>
    <lineage>
        <taxon>Eukaryota</taxon>
        <taxon>Fungi</taxon>
        <taxon>Fungi incertae sedis</taxon>
        <taxon>Zoopagomycota</taxon>
        <taxon>Kickxellomycotina</taxon>
        <taxon>Kickxellomycetes</taxon>
        <taxon>Kickxellales</taxon>
        <taxon>Kickxellaceae</taxon>
        <taxon>Linderina</taxon>
    </lineage>
</organism>
<proteinExistence type="predicted"/>
<gene>
    <name evidence="1" type="ORF">FBU59_006830</name>
</gene>
<accession>A0ACC1IYS6</accession>